<dbReference type="PANTHER" id="PTHR43304">
    <property type="entry name" value="PHYTOCHROME-LIKE PROTEIN CPH1"/>
    <property type="match status" value="1"/>
</dbReference>
<keyword evidence="4" id="KW-0808">Transferase</keyword>
<accession>A0A2S7SW92</accession>
<dbReference type="CDD" id="cd00130">
    <property type="entry name" value="PAS"/>
    <property type="match status" value="2"/>
</dbReference>
<reference evidence="9 10" key="1">
    <citation type="submission" date="2018-01" db="EMBL/GenBank/DDBJ databases">
        <title>A novel member of the phylum Bacteroidetes isolated from glacier ice.</title>
        <authorList>
            <person name="Liu Q."/>
            <person name="Xin Y.-H."/>
        </authorList>
    </citation>
    <scope>NUCLEOTIDE SEQUENCE [LARGE SCALE GENOMIC DNA]</scope>
    <source>
        <strain evidence="9 10">RB1R16</strain>
    </source>
</reference>
<dbReference type="EC" id="2.7.13.3" evidence="2"/>
<dbReference type="Gene3D" id="3.30.450.20">
    <property type="entry name" value="PAS domain"/>
    <property type="match status" value="4"/>
</dbReference>
<feature type="domain" description="Histidine kinase" evidence="6">
    <location>
        <begin position="665"/>
        <end position="873"/>
    </location>
</feature>
<evidence type="ECO:0000259" key="8">
    <source>
        <dbReference type="PROSITE" id="PS50113"/>
    </source>
</evidence>
<gene>
    <name evidence="9" type="ORF">CJD36_013630</name>
</gene>
<protein>
    <recommendedName>
        <fullName evidence="2">histidine kinase</fullName>
        <ecNumber evidence="2">2.7.13.3</ecNumber>
    </recommendedName>
</protein>
<dbReference type="Pfam" id="PF13188">
    <property type="entry name" value="PAS_8"/>
    <property type="match status" value="1"/>
</dbReference>
<feature type="domain" description="PAC" evidence="8">
    <location>
        <begin position="588"/>
        <end position="640"/>
    </location>
</feature>
<keyword evidence="10" id="KW-1185">Reference proteome</keyword>
<dbReference type="PANTHER" id="PTHR43304:SF1">
    <property type="entry name" value="PAC DOMAIN-CONTAINING PROTEIN"/>
    <property type="match status" value="1"/>
</dbReference>
<dbReference type="NCBIfam" id="TIGR00229">
    <property type="entry name" value="sensory_box"/>
    <property type="match status" value="3"/>
</dbReference>
<dbReference type="InterPro" id="IPR001610">
    <property type="entry name" value="PAC"/>
</dbReference>
<dbReference type="SMART" id="SM00387">
    <property type="entry name" value="HATPase_c"/>
    <property type="match status" value="1"/>
</dbReference>
<evidence type="ECO:0000313" key="9">
    <source>
        <dbReference type="EMBL" id="PQJ11004.1"/>
    </source>
</evidence>
<comment type="catalytic activity">
    <reaction evidence="1">
        <text>ATP + protein L-histidine = ADP + protein N-phospho-L-histidine.</text>
        <dbReference type="EC" id="2.7.13.3"/>
    </reaction>
</comment>
<proteinExistence type="predicted"/>
<dbReference type="PROSITE" id="PS50112">
    <property type="entry name" value="PAS"/>
    <property type="match status" value="2"/>
</dbReference>
<evidence type="ECO:0000259" key="7">
    <source>
        <dbReference type="PROSITE" id="PS50112"/>
    </source>
</evidence>
<dbReference type="SUPFAM" id="SSF55785">
    <property type="entry name" value="PYP-like sensor domain (PAS domain)"/>
    <property type="match status" value="4"/>
</dbReference>
<dbReference type="RefSeq" id="WP_105039732.1">
    <property type="nucleotide sequence ID" value="NZ_PPSL01000003.1"/>
</dbReference>
<evidence type="ECO:0000313" key="10">
    <source>
        <dbReference type="Proteomes" id="UP000239872"/>
    </source>
</evidence>
<dbReference type="SMART" id="SM00086">
    <property type="entry name" value="PAC"/>
    <property type="match status" value="3"/>
</dbReference>
<dbReference type="GO" id="GO:0004673">
    <property type="term" value="F:protein histidine kinase activity"/>
    <property type="evidence" value="ECO:0007669"/>
    <property type="project" value="UniProtKB-EC"/>
</dbReference>
<feature type="domain" description="PAS" evidence="7">
    <location>
        <begin position="126"/>
        <end position="197"/>
    </location>
</feature>
<dbReference type="PRINTS" id="PR00344">
    <property type="entry name" value="BCTRLSENSOR"/>
</dbReference>
<evidence type="ECO:0000256" key="5">
    <source>
        <dbReference type="ARBA" id="ARBA00022777"/>
    </source>
</evidence>
<feature type="domain" description="PAC" evidence="8">
    <location>
        <begin position="461"/>
        <end position="513"/>
    </location>
</feature>
<dbReference type="InterPro" id="IPR052162">
    <property type="entry name" value="Sensor_kinase/Photoreceptor"/>
</dbReference>
<dbReference type="InterPro" id="IPR000014">
    <property type="entry name" value="PAS"/>
</dbReference>
<dbReference type="Pfam" id="PF08448">
    <property type="entry name" value="PAS_4"/>
    <property type="match status" value="1"/>
</dbReference>
<sequence>MTPTSDLLMNTIADTLLHVGERVMCLSEGTEILNIWDKAGITHYDNWQDFVGKKLSDVSHDALLGQIEDQVTNAITNSCDVQAEYVVIKHDHTSTYDVRAMNIQSGTAVLFLVFDLQDKSTIRGMDTEAWEAAIDAVGDGMWDMNITTNKAIFSDKWHKKLGASIVDIVSIEDWSNIIHPDDYQNSLRAIQQYLEGDVTNYYSELRYKCKDGQYKWLLSRGAVVAKDNDGKPIRAIGTHTDIDERKKKEQEHLSTLQLLSTLIEKMQDALLLIDGQSNILFANQAYCEMYEITVPPHELKGVPVQESVASRSLMVKNPEEFAERINEIRKAGELVRNDEIELHNGKIYSRDFIPITLANKEKAEIWKFRDITDQKLAQRRYEQQRLFYEKILNNIPEDIAAHDGEQRFLFLNPAAIMDDELRKWMIGKKHEDYFRYRNKPLSLADARNERFAKVMEEKKPYEWEEKIIDRQGKLSYHYRCLHPLLDEHGEVDMVIVYGANITDRVLAEHELKKSRDVFASAFNYSGIGMALLSEDGKWLEVNKAICDITGFSKEELLQLTFQDITYPADLEADLHMLRKLVKGELSNYTLEKRYISKSKKIVWAMLTVSFVKNSEDEPGFFVSQVVDITAKKELADEISRKNSELEAAKISLVNKINQMDQLTHMIGHNLRGPIGNIRLLSDKDYIDEDSLSKDESLELIHQSSEALMGSLNTLMEMTLIKLNNDIALDHCNIPDIIANIINQLHGTIYEKRAIIKQELTVETVDYPKVYLESILYNLISNALKYSADDNQTEIIISTYNVNGKFTLSVKDNGIGIDMSKYGNQVFKLNQTFHHGYDSKGVGLFITKTQIESLGGKIDVKSKLNEGSEFIVTF</sequence>
<dbReference type="InterPro" id="IPR035965">
    <property type="entry name" value="PAS-like_dom_sf"/>
</dbReference>
<dbReference type="OrthoDB" id="9811889at2"/>
<keyword evidence="5" id="KW-0418">Kinase</keyword>
<dbReference type="SUPFAM" id="SSF55874">
    <property type="entry name" value="ATPase domain of HSP90 chaperone/DNA topoisomerase II/histidine kinase"/>
    <property type="match status" value="1"/>
</dbReference>
<keyword evidence="3" id="KW-0597">Phosphoprotein</keyword>
<dbReference type="InterPro" id="IPR000700">
    <property type="entry name" value="PAS-assoc_C"/>
</dbReference>
<dbReference type="SMART" id="SM00091">
    <property type="entry name" value="PAS"/>
    <property type="match status" value="3"/>
</dbReference>
<dbReference type="EMBL" id="PPSL01000003">
    <property type="protein sequence ID" value="PQJ11004.1"/>
    <property type="molecule type" value="Genomic_DNA"/>
</dbReference>
<dbReference type="InterPro" id="IPR003594">
    <property type="entry name" value="HATPase_dom"/>
</dbReference>
<comment type="caution">
    <text evidence="9">The sequence shown here is derived from an EMBL/GenBank/DDBJ whole genome shotgun (WGS) entry which is preliminary data.</text>
</comment>
<evidence type="ECO:0000256" key="2">
    <source>
        <dbReference type="ARBA" id="ARBA00012438"/>
    </source>
</evidence>
<dbReference type="AlphaFoldDB" id="A0A2S7SW92"/>
<evidence type="ECO:0000256" key="4">
    <source>
        <dbReference type="ARBA" id="ARBA00022679"/>
    </source>
</evidence>
<evidence type="ECO:0000256" key="3">
    <source>
        <dbReference type="ARBA" id="ARBA00022553"/>
    </source>
</evidence>
<dbReference type="InterPro" id="IPR013656">
    <property type="entry name" value="PAS_4"/>
</dbReference>
<feature type="domain" description="PAC" evidence="8">
    <location>
        <begin position="201"/>
        <end position="254"/>
    </location>
</feature>
<dbReference type="Gene3D" id="3.30.565.10">
    <property type="entry name" value="Histidine kinase-like ATPase, C-terminal domain"/>
    <property type="match status" value="1"/>
</dbReference>
<dbReference type="PROSITE" id="PS50113">
    <property type="entry name" value="PAC"/>
    <property type="match status" value="3"/>
</dbReference>
<evidence type="ECO:0000256" key="1">
    <source>
        <dbReference type="ARBA" id="ARBA00000085"/>
    </source>
</evidence>
<dbReference type="InterPro" id="IPR004358">
    <property type="entry name" value="Sig_transdc_His_kin-like_C"/>
</dbReference>
<dbReference type="Proteomes" id="UP000239872">
    <property type="component" value="Unassembled WGS sequence"/>
</dbReference>
<dbReference type="Pfam" id="PF08447">
    <property type="entry name" value="PAS_3"/>
    <property type="match status" value="1"/>
</dbReference>
<feature type="domain" description="PAS" evidence="7">
    <location>
        <begin position="514"/>
        <end position="584"/>
    </location>
</feature>
<dbReference type="InterPro" id="IPR013655">
    <property type="entry name" value="PAS_fold_3"/>
</dbReference>
<dbReference type="PROSITE" id="PS50109">
    <property type="entry name" value="HIS_KIN"/>
    <property type="match status" value="1"/>
</dbReference>
<dbReference type="InterPro" id="IPR036890">
    <property type="entry name" value="HATPase_C_sf"/>
</dbReference>
<evidence type="ECO:0000259" key="6">
    <source>
        <dbReference type="PROSITE" id="PS50109"/>
    </source>
</evidence>
<name>A0A2S7SW92_9BACT</name>
<dbReference type="Pfam" id="PF02518">
    <property type="entry name" value="HATPase_c"/>
    <property type="match status" value="1"/>
</dbReference>
<organism evidence="9 10">
    <name type="scientific">Flavipsychrobacter stenotrophus</name>
    <dbReference type="NCBI Taxonomy" id="2077091"/>
    <lineage>
        <taxon>Bacteria</taxon>
        <taxon>Pseudomonadati</taxon>
        <taxon>Bacteroidota</taxon>
        <taxon>Chitinophagia</taxon>
        <taxon>Chitinophagales</taxon>
        <taxon>Chitinophagaceae</taxon>
        <taxon>Flavipsychrobacter</taxon>
    </lineage>
</organism>
<dbReference type="InterPro" id="IPR005467">
    <property type="entry name" value="His_kinase_dom"/>
</dbReference>
<dbReference type="Pfam" id="PF13426">
    <property type="entry name" value="PAS_9"/>
    <property type="match status" value="1"/>
</dbReference>